<comment type="caution">
    <text evidence="4">The sequence shown here is derived from an EMBL/GenBank/DDBJ whole genome shotgun (WGS) entry which is preliminary data.</text>
</comment>
<proteinExistence type="inferred from homology"/>
<dbReference type="InterPro" id="IPR029069">
    <property type="entry name" value="HotDog_dom_sf"/>
</dbReference>
<keyword evidence="5" id="KW-1185">Reference proteome</keyword>
<dbReference type="NCBIfam" id="TIGR00369">
    <property type="entry name" value="unchar_dom_1"/>
    <property type="match status" value="1"/>
</dbReference>
<dbReference type="PANTHER" id="PTHR43240:SF5">
    <property type="entry name" value="1,4-DIHYDROXY-2-NAPHTHOYL-COA THIOESTERASE 1"/>
    <property type="match status" value="1"/>
</dbReference>
<dbReference type="InterPro" id="IPR003736">
    <property type="entry name" value="PAAI_dom"/>
</dbReference>
<dbReference type="PANTHER" id="PTHR43240">
    <property type="entry name" value="1,4-DIHYDROXY-2-NAPHTHOYL-COA THIOESTERASE 1"/>
    <property type="match status" value="1"/>
</dbReference>
<keyword evidence="2" id="KW-0378">Hydrolase</keyword>
<dbReference type="RefSeq" id="WP_339586440.1">
    <property type="nucleotide sequence ID" value="NZ_JBBHJZ010000001.1"/>
</dbReference>
<evidence type="ECO:0000313" key="4">
    <source>
        <dbReference type="EMBL" id="MEJ5976531.1"/>
    </source>
</evidence>
<dbReference type="Gene3D" id="3.10.129.10">
    <property type="entry name" value="Hotdog Thioesterase"/>
    <property type="match status" value="1"/>
</dbReference>
<evidence type="ECO:0000256" key="1">
    <source>
        <dbReference type="ARBA" id="ARBA00008324"/>
    </source>
</evidence>
<name>A0ABU8RU45_9SPHN</name>
<organism evidence="4 5">
    <name type="scientific">Novosphingobium anseongense</name>
    <dbReference type="NCBI Taxonomy" id="3133436"/>
    <lineage>
        <taxon>Bacteria</taxon>
        <taxon>Pseudomonadati</taxon>
        <taxon>Pseudomonadota</taxon>
        <taxon>Alphaproteobacteria</taxon>
        <taxon>Sphingomonadales</taxon>
        <taxon>Sphingomonadaceae</taxon>
        <taxon>Novosphingobium</taxon>
    </lineage>
</organism>
<reference evidence="4 5" key="1">
    <citation type="submission" date="2024-03" db="EMBL/GenBank/DDBJ databases">
        <authorList>
            <person name="Jo J.-H."/>
        </authorList>
    </citation>
    <scope>NUCLEOTIDE SEQUENCE [LARGE SCALE GENOMIC DNA]</scope>
    <source>
        <strain evidence="4 5">PS1R-30</strain>
    </source>
</reference>
<evidence type="ECO:0000313" key="5">
    <source>
        <dbReference type="Proteomes" id="UP001361239"/>
    </source>
</evidence>
<protein>
    <submittedName>
        <fullName evidence="4">Hotdog fold thioesterase</fullName>
    </submittedName>
</protein>
<accession>A0ABU8RU45</accession>
<dbReference type="EMBL" id="JBBHJZ010000001">
    <property type="protein sequence ID" value="MEJ5976531.1"/>
    <property type="molecule type" value="Genomic_DNA"/>
</dbReference>
<dbReference type="SUPFAM" id="SSF54637">
    <property type="entry name" value="Thioesterase/thiol ester dehydrase-isomerase"/>
    <property type="match status" value="1"/>
</dbReference>
<dbReference type="Proteomes" id="UP001361239">
    <property type="component" value="Unassembled WGS sequence"/>
</dbReference>
<dbReference type="Pfam" id="PF03061">
    <property type="entry name" value="4HBT"/>
    <property type="match status" value="1"/>
</dbReference>
<dbReference type="InterPro" id="IPR006683">
    <property type="entry name" value="Thioestr_dom"/>
</dbReference>
<gene>
    <name evidence="4" type="ORF">WG901_07790</name>
</gene>
<sequence>MIWFGGTRPSAERLEHVRSRGLHAHLGMEVVDCGDDWLRMRMPVDERTHQPFGRLHGGASVALAETVASIAANLCIDGEKWVAVGQEINANHIRPAFSGWVYATARPEALGRSTHVWSIRIEDEAAKLVCISRFTVAVIAKERG</sequence>
<feature type="domain" description="Thioesterase" evidence="3">
    <location>
        <begin position="52"/>
        <end position="130"/>
    </location>
</feature>
<dbReference type="CDD" id="cd03443">
    <property type="entry name" value="PaaI_thioesterase"/>
    <property type="match status" value="1"/>
</dbReference>
<evidence type="ECO:0000259" key="3">
    <source>
        <dbReference type="Pfam" id="PF03061"/>
    </source>
</evidence>
<comment type="similarity">
    <text evidence="1">Belongs to the thioesterase PaaI family.</text>
</comment>
<evidence type="ECO:0000256" key="2">
    <source>
        <dbReference type="ARBA" id="ARBA00022801"/>
    </source>
</evidence>